<dbReference type="GeneID" id="30994527"/>
<dbReference type="AlphaFoldDB" id="A0A1E4RSJ2"/>
<dbReference type="PRINTS" id="PR00320">
    <property type="entry name" value="GPROTEINBRPT"/>
</dbReference>
<dbReference type="OrthoDB" id="10256122at2759"/>
<feature type="repeat" description="WD" evidence="6">
    <location>
        <begin position="234"/>
        <end position="275"/>
    </location>
</feature>
<dbReference type="InterPro" id="IPR020472">
    <property type="entry name" value="WD40_PAC1"/>
</dbReference>
<dbReference type="GO" id="GO:0000974">
    <property type="term" value="C:Prp19 complex"/>
    <property type="evidence" value="ECO:0007669"/>
    <property type="project" value="EnsemblFungi"/>
</dbReference>
<keyword evidence="7" id="KW-0507">mRNA processing</keyword>
<comment type="subcellular location">
    <subcellularLocation>
        <location evidence="7">Nucleus</location>
    </subcellularLocation>
</comment>
<keyword evidence="7" id="KW-0539">Nucleus</keyword>
<accession>A0A1E4RSJ2</accession>
<protein>
    <recommendedName>
        <fullName evidence="4 7">Pre-mRNA-splicing factor PRP46</fullName>
    </recommendedName>
    <alternativeName>
        <fullName evidence="5 7">Pre-mRNA-processing protein 46</fullName>
    </alternativeName>
</protein>
<dbReference type="PANTHER" id="PTHR19923:SF0">
    <property type="entry name" value="PLEIOTROPIC REGULATOR 1"/>
    <property type="match status" value="1"/>
</dbReference>
<reference evidence="10" key="1">
    <citation type="submission" date="2016-05" db="EMBL/GenBank/DDBJ databases">
        <title>Comparative genomics of biotechnologically important yeasts.</title>
        <authorList>
            <consortium name="DOE Joint Genome Institute"/>
            <person name="Riley R."/>
            <person name="Haridas S."/>
            <person name="Wolfe K.H."/>
            <person name="Lopes M.R."/>
            <person name="Hittinger C.T."/>
            <person name="Goker M."/>
            <person name="Salamov A."/>
            <person name="Wisecaver J."/>
            <person name="Long T.M."/>
            <person name="Aerts A.L."/>
            <person name="Barry K."/>
            <person name="Choi C."/>
            <person name="Clum A."/>
            <person name="Coughlan A.Y."/>
            <person name="Deshpande S."/>
            <person name="Douglass A.P."/>
            <person name="Hanson S.J."/>
            <person name="Klenk H.-P."/>
            <person name="Labutti K."/>
            <person name="Lapidus A."/>
            <person name="Lindquist E."/>
            <person name="Lipzen A."/>
            <person name="Meier-Kolthoff J.P."/>
            <person name="Ohm R.A."/>
            <person name="Otillar R.P."/>
            <person name="Pangilinan J."/>
            <person name="Peng Y."/>
            <person name="Rokas A."/>
            <person name="Rosa C.A."/>
            <person name="Scheuner C."/>
            <person name="Sibirny A.A."/>
            <person name="Slot J.C."/>
            <person name="Stielow J.B."/>
            <person name="Sun H."/>
            <person name="Kurtzman C.P."/>
            <person name="Blackwell M."/>
            <person name="Grigoriev I.V."/>
            <person name="Jeffries T.W."/>
        </authorList>
    </citation>
    <scope>NUCLEOTIDE SEQUENCE [LARGE SCALE GENOMIC DNA]</scope>
    <source>
        <strain evidence="10">NRRL Y-1933</strain>
    </source>
</reference>
<keyword evidence="10" id="KW-1185">Reference proteome</keyword>
<dbReference type="GO" id="GO:0071011">
    <property type="term" value="C:precatalytic spliceosome"/>
    <property type="evidence" value="ECO:0007669"/>
    <property type="project" value="TreeGrafter"/>
</dbReference>
<feature type="repeat" description="WD" evidence="6">
    <location>
        <begin position="102"/>
        <end position="144"/>
    </location>
</feature>
<dbReference type="PANTHER" id="PTHR19923">
    <property type="entry name" value="WD40 REPEAT PROTEINPRL1/PRL2-RELATED"/>
    <property type="match status" value="1"/>
</dbReference>
<name>A0A1E4RSJ2_9ASCO</name>
<dbReference type="SUPFAM" id="SSF50978">
    <property type="entry name" value="WD40 repeat-like"/>
    <property type="match status" value="1"/>
</dbReference>
<dbReference type="InterPro" id="IPR001680">
    <property type="entry name" value="WD40_rpt"/>
</dbReference>
<dbReference type="InterPro" id="IPR045241">
    <property type="entry name" value="Prp46/PLRG1-like"/>
</dbReference>
<keyword evidence="7" id="KW-0747">Spliceosome</keyword>
<evidence type="ECO:0000256" key="7">
    <source>
        <dbReference type="RuleBase" id="RU369036"/>
    </source>
</evidence>
<evidence type="ECO:0000256" key="5">
    <source>
        <dbReference type="ARBA" id="ARBA00033071"/>
    </source>
</evidence>
<organism evidence="9 10">
    <name type="scientific">Hyphopichia burtonii NRRL Y-1933</name>
    <dbReference type="NCBI Taxonomy" id="984485"/>
    <lineage>
        <taxon>Eukaryota</taxon>
        <taxon>Fungi</taxon>
        <taxon>Dikarya</taxon>
        <taxon>Ascomycota</taxon>
        <taxon>Saccharomycotina</taxon>
        <taxon>Pichiomycetes</taxon>
        <taxon>Debaryomycetaceae</taxon>
        <taxon>Hyphopichia</taxon>
    </lineage>
</organism>
<evidence type="ECO:0000313" key="10">
    <source>
        <dbReference type="Proteomes" id="UP000095085"/>
    </source>
</evidence>
<proteinExistence type="inferred from homology"/>
<keyword evidence="1 6" id="KW-0853">WD repeat</keyword>
<evidence type="ECO:0000256" key="2">
    <source>
        <dbReference type="ARBA" id="ARBA00022737"/>
    </source>
</evidence>
<dbReference type="STRING" id="984485.A0A1E4RSJ2"/>
<comment type="similarity">
    <text evidence="3 7">Belongs to the WD repeat PRL1/PRL2 family.</text>
</comment>
<dbReference type="EMBL" id="KV454538">
    <property type="protein sequence ID" value="ODV70233.1"/>
    <property type="molecule type" value="Genomic_DNA"/>
</dbReference>
<keyword evidence="7" id="KW-0508">mRNA splicing</keyword>
<evidence type="ECO:0000256" key="3">
    <source>
        <dbReference type="ARBA" id="ARBA00025726"/>
    </source>
</evidence>
<gene>
    <name evidence="9" type="ORF">HYPBUDRAFT_146590</name>
</gene>
<dbReference type="Pfam" id="PF00400">
    <property type="entry name" value="WD40"/>
    <property type="match status" value="4"/>
</dbReference>
<dbReference type="Gene3D" id="2.130.10.10">
    <property type="entry name" value="YVTN repeat-like/Quinoprotein amine dehydrogenase"/>
    <property type="match status" value="1"/>
</dbReference>
<dbReference type="CDD" id="cd00200">
    <property type="entry name" value="WD40"/>
    <property type="match status" value="1"/>
</dbReference>
<dbReference type="InterPro" id="IPR036322">
    <property type="entry name" value="WD40_repeat_dom_sf"/>
</dbReference>
<dbReference type="Proteomes" id="UP000095085">
    <property type="component" value="Unassembled WGS sequence"/>
</dbReference>
<dbReference type="PROSITE" id="PS00678">
    <property type="entry name" value="WD_REPEATS_1"/>
    <property type="match status" value="2"/>
</dbReference>
<sequence length="404" mass="44735">MTSYKDLFKLTDDPLIPPNDTLNEAVYKNSKIDYIFRGTTSSNLDEDVDMKVNSIIPAIPDNSSKETFKASQGSSLVKYDQDKHETPRPSENSKWKLLRVIAGAHQGWIRSVIPDPVTNEWFVTGSSDSTIKVWDLASLKLKATITGHIMGVRALAVSSRYPYLFSGSEDKTVRCWDLERTNHPSGCQIRNYHGHVGGIYAMALHPELDLLFTGGRDQVIRVWDIRSRTQVMVLTGHSSDISSIVSQGGDPQIVSSSMDSTIRLWDIRKQSTALALTHHSKSIRLMVLHPEEMTFCSGDSSGSIKEWLLPGGELLNDYGSKTSESNIINSLAIEPTTNTLFSGYDDGKMEFYDYVSGKLLQSDHSTPVPGADNSAIYASTFDMSGLRLICGEGDKSVKIWGQDL</sequence>
<dbReference type="GO" id="GO:0071013">
    <property type="term" value="C:catalytic step 2 spliceosome"/>
    <property type="evidence" value="ECO:0007669"/>
    <property type="project" value="TreeGrafter"/>
</dbReference>
<evidence type="ECO:0000256" key="1">
    <source>
        <dbReference type="ARBA" id="ARBA00022574"/>
    </source>
</evidence>
<dbReference type="GO" id="GO:0000398">
    <property type="term" value="P:mRNA splicing, via spliceosome"/>
    <property type="evidence" value="ECO:0007669"/>
    <property type="project" value="UniProtKB-UniRule"/>
</dbReference>
<feature type="repeat" description="WD" evidence="6">
    <location>
        <begin position="145"/>
        <end position="179"/>
    </location>
</feature>
<evidence type="ECO:0000256" key="6">
    <source>
        <dbReference type="PROSITE-ProRule" id="PRU00221"/>
    </source>
</evidence>
<feature type="compositionally biased region" description="Basic and acidic residues" evidence="8">
    <location>
        <begin position="79"/>
        <end position="91"/>
    </location>
</feature>
<dbReference type="PROSITE" id="PS50294">
    <property type="entry name" value="WD_REPEATS_REGION"/>
    <property type="match status" value="4"/>
</dbReference>
<evidence type="ECO:0000256" key="8">
    <source>
        <dbReference type="SAM" id="MobiDB-lite"/>
    </source>
</evidence>
<comment type="function">
    <text evidence="7">Involved in pre-mRNA splicing and required for cell cycle progression at G2/M.</text>
</comment>
<evidence type="ECO:0000256" key="4">
    <source>
        <dbReference type="ARBA" id="ARBA00026147"/>
    </source>
</evidence>
<feature type="repeat" description="WD" evidence="6">
    <location>
        <begin position="192"/>
        <end position="233"/>
    </location>
</feature>
<feature type="region of interest" description="Disordered" evidence="8">
    <location>
        <begin position="64"/>
        <end position="91"/>
    </location>
</feature>
<dbReference type="InterPro" id="IPR019775">
    <property type="entry name" value="WD40_repeat_CS"/>
</dbReference>
<dbReference type="PROSITE" id="PS50082">
    <property type="entry name" value="WD_REPEATS_2"/>
    <property type="match status" value="4"/>
</dbReference>
<comment type="subunit">
    <text evidence="7">Associated with the spliceosome.</text>
</comment>
<evidence type="ECO:0000313" key="9">
    <source>
        <dbReference type="EMBL" id="ODV70233.1"/>
    </source>
</evidence>
<dbReference type="SMART" id="SM00320">
    <property type="entry name" value="WD40"/>
    <property type="match status" value="7"/>
</dbReference>
<dbReference type="RefSeq" id="XP_020079300.1">
    <property type="nucleotide sequence ID" value="XM_020219977.1"/>
</dbReference>
<dbReference type="InterPro" id="IPR015943">
    <property type="entry name" value="WD40/YVTN_repeat-like_dom_sf"/>
</dbReference>
<keyword evidence="2 7" id="KW-0677">Repeat</keyword>